<dbReference type="OrthoDB" id="6708408at2"/>
<organism evidence="2 4">
    <name type="scientific">Aliidiomarina maris</name>
    <dbReference type="NCBI Taxonomy" id="531312"/>
    <lineage>
        <taxon>Bacteria</taxon>
        <taxon>Pseudomonadati</taxon>
        <taxon>Pseudomonadota</taxon>
        <taxon>Gammaproteobacteria</taxon>
        <taxon>Alteromonadales</taxon>
        <taxon>Idiomarinaceae</taxon>
        <taxon>Aliidiomarina</taxon>
    </lineage>
</organism>
<comment type="caution">
    <text evidence="2">The sequence shown here is derived from an EMBL/GenBank/DDBJ whole genome shotgun (WGS) entry which is preliminary data.</text>
</comment>
<proteinExistence type="predicted"/>
<dbReference type="AlphaFoldDB" id="A0A327WPT1"/>
<name>A0A327WPT1_9GAMM</name>
<sequence>MKYALVASALALGLTTAAPAKADILFGVYGEAQYWFAETTGGYGAGENFSNFNFDDENQLRLSLALHHPVPLLPNIRIETQDLKSQLVTSNGSQGELDLSHDSAILYYTLLDNTLVRLHAGVAAKRFNGYVSDTQGNAWNLNETIPTAYAMVGVGLPFTGLSAHARGHLLAIDSSSIQDVEVALQYRVFDTALLDGSVQLGYRYFNVELDDVAGLYSDVEFKGPFVAFQLHF</sequence>
<evidence type="ECO:0000313" key="5">
    <source>
        <dbReference type="Proteomes" id="UP000287865"/>
    </source>
</evidence>
<reference evidence="2 4" key="2">
    <citation type="submission" date="2018-06" db="EMBL/GenBank/DDBJ databases">
        <title>Genomic Encyclopedia of Type Strains, Phase III (KMG-III): the genomes of soil and plant-associated and newly described type strains.</title>
        <authorList>
            <person name="Whitman W."/>
        </authorList>
    </citation>
    <scope>NUCLEOTIDE SEQUENCE [LARGE SCALE GENOMIC DNA]</scope>
    <source>
        <strain evidence="2 4">CGMCC 1.15366</strain>
    </source>
</reference>
<reference evidence="3 5" key="1">
    <citation type="journal article" date="2018" name="Front. Microbiol.">
        <title>Genome-Based Analysis Reveals the Taxonomy and Diversity of the Family Idiomarinaceae.</title>
        <authorList>
            <person name="Liu Y."/>
            <person name="Lai Q."/>
            <person name="Shao Z."/>
        </authorList>
    </citation>
    <scope>NUCLEOTIDE SEQUENCE [LARGE SCALE GENOMIC DNA]</scope>
    <source>
        <strain evidence="3 5">CF12-14</strain>
    </source>
</reference>
<dbReference type="EMBL" id="QLMD01000027">
    <property type="protein sequence ID" value="RAJ92897.1"/>
    <property type="molecule type" value="Genomic_DNA"/>
</dbReference>
<accession>A0A327WPT1</accession>
<dbReference type="Proteomes" id="UP000249203">
    <property type="component" value="Unassembled WGS sequence"/>
</dbReference>
<evidence type="ECO:0000313" key="3">
    <source>
        <dbReference type="EMBL" id="RUO18110.1"/>
    </source>
</evidence>
<evidence type="ECO:0000313" key="2">
    <source>
        <dbReference type="EMBL" id="RAJ92897.1"/>
    </source>
</evidence>
<dbReference type="Proteomes" id="UP000287865">
    <property type="component" value="Unassembled WGS sequence"/>
</dbReference>
<feature type="signal peptide" evidence="1">
    <location>
        <begin position="1"/>
        <end position="22"/>
    </location>
</feature>
<feature type="chain" id="PRO_5016297471" evidence="1">
    <location>
        <begin position="23"/>
        <end position="232"/>
    </location>
</feature>
<gene>
    <name evidence="2" type="ORF">B0I24_1273</name>
    <name evidence="3" type="ORF">CWE07_14175</name>
</gene>
<dbReference type="EMBL" id="PIPK01000024">
    <property type="protein sequence ID" value="RUO18110.1"/>
    <property type="molecule type" value="Genomic_DNA"/>
</dbReference>
<keyword evidence="1" id="KW-0732">Signal</keyword>
<dbReference type="RefSeq" id="WP_111570596.1">
    <property type="nucleotide sequence ID" value="NZ_PIPK01000024.1"/>
</dbReference>
<evidence type="ECO:0000313" key="4">
    <source>
        <dbReference type="Proteomes" id="UP000249203"/>
    </source>
</evidence>
<keyword evidence="5" id="KW-1185">Reference proteome</keyword>
<dbReference type="NCBIfam" id="TIGR04219">
    <property type="entry name" value="OMP_w_GlyGly"/>
    <property type="match status" value="1"/>
</dbReference>
<evidence type="ECO:0000256" key="1">
    <source>
        <dbReference type="SAM" id="SignalP"/>
    </source>
</evidence>
<dbReference type="InterPro" id="IPR026387">
    <property type="entry name" value="OMP_w_GlyGly"/>
</dbReference>
<protein>
    <submittedName>
        <fullName evidence="2">Outer membrane protein</fullName>
    </submittedName>
</protein>